<keyword evidence="1" id="KW-0812">Transmembrane</keyword>
<dbReference type="EMBL" id="FNPF01000004">
    <property type="protein sequence ID" value="SDY18811.1"/>
    <property type="molecule type" value="Genomic_DNA"/>
</dbReference>
<dbReference type="STRING" id="321339.SAMN05444340_104159"/>
<gene>
    <name evidence="2" type="ORF">SAMN05444340_104159</name>
</gene>
<evidence type="ECO:0000256" key="1">
    <source>
        <dbReference type="SAM" id="Phobius"/>
    </source>
</evidence>
<protein>
    <submittedName>
        <fullName evidence="2">Uncharacterized protein</fullName>
    </submittedName>
</protein>
<dbReference type="AlphaFoldDB" id="A0A1H3HTF9"/>
<dbReference type="OrthoDB" id="7871523at2"/>
<dbReference type="Proteomes" id="UP000199286">
    <property type="component" value="Unassembled WGS sequence"/>
</dbReference>
<reference evidence="2 3" key="1">
    <citation type="submission" date="2016-10" db="EMBL/GenBank/DDBJ databases">
        <authorList>
            <person name="de Groot N.N."/>
        </authorList>
    </citation>
    <scope>NUCLEOTIDE SEQUENCE [LARGE SCALE GENOMIC DNA]</scope>
    <source>
        <strain evidence="2 3">DSM 26880</strain>
    </source>
</reference>
<keyword evidence="1" id="KW-0472">Membrane</keyword>
<sequence>MGGSPTYSLLAVFFFLVIGSSGWRRSRIRRARRDLPTAMQRRLGPDPMFDPRADPPEGLRAYTALHRRTARIQYAAWALGFAWLVWVAYLLVSAAPAGATEADDVFLLFRTSLVETADREHVATFDTRFGLDYNFQNCWQAAELFQSQEGVSTRFWCEPVTQNIKKDTP</sequence>
<organism evidence="2 3">
    <name type="scientific">Citreimonas salinaria</name>
    <dbReference type="NCBI Taxonomy" id="321339"/>
    <lineage>
        <taxon>Bacteria</taxon>
        <taxon>Pseudomonadati</taxon>
        <taxon>Pseudomonadota</taxon>
        <taxon>Alphaproteobacteria</taxon>
        <taxon>Rhodobacterales</taxon>
        <taxon>Roseobacteraceae</taxon>
        <taxon>Citreimonas</taxon>
    </lineage>
</organism>
<feature type="transmembrane region" description="Helical" evidence="1">
    <location>
        <begin position="6"/>
        <end position="23"/>
    </location>
</feature>
<proteinExistence type="predicted"/>
<name>A0A1H3HTF9_9RHOB</name>
<evidence type="ECO:0000313" key="2">
    <source>
        <dbReference type="EMBL" id="SDY18811.1"/>
    </source>
</evidence>
<keyword evidence="3" id="KW-1185">Reference proteome</keyword>
<accession>A0A1H3HTF9</accession>
<keyword evidence="1" id="KW-1133">Transmembrane helix</keyword>
<dbReference type="RefSeq" id="WP_089881282.1">
    <property type="nucleotide sequence ID" value="NZ_FNPF01000004.1"/>
</dbReference>
<feature type="transmembrane region" description="Helical" evidence="1">
    <location>
        <begin position="74"/>
        <end position="92"/>
    </location>
</feature>
<evidence type="ECO:0000313" key="3">
    <source>
        <dbReference type="Proteomes" id="UP000199286"/>
    </source>
</evidence>